<sequence length="207" mass="23121">MTYRVEISRNPRRGVVLIATLASLILVMGLITLLQARSLAATKVMKRLANNHQLALDHSSVREMLRPLVGEAMIRFDEETTLRLNSTPLRVEFDGATYEITAQDPGGLVDLYRTPPSVADLLLTSPQLRELQAMKAVEARGLPLRQLAAQVGLAEAPTWLTTRSRERRVNAVTLAEFYPNGAEQVLVPRPDHRQPREVVLDIRKVAE</sequence>
<accession>A0A6L6WMC9</accession>
<comment type="caution">
    <text evidence="1">The sequence shown here is derived from an EMBL/GenBank/DDBJ whole genome shotgun (WGS) entry which is preliminary data.</text>
</comment>
<reference evidence="1 2" key="1">
    <citation type="submission" date="2019-12" db="EMBL/GenBank/DDBJ databases">
        <authorList>
            <person name="Zhang Y.-J."/>
        </authorList>
    </citation>
    <scope>NUCLEOTIDE SEQUENCE [LARGE SCALE GENOMIC DNA]</scope>
    <source>
        <strain evidence="1 2">CY05</strain>
    </source>
</reference>
<proteinExistence type="predicted"/>
<protein>
    <submittedName>
        <fullName evidence="1">Uncharacterized protein</fullName>
    </submittedName>
</protein>
<keyword evidence="2" id="KW-1185">Reference proteome</keyword>
<dbReference type="EMBL" id="WQLV01000022">
    <property type="protein sequence ID" value="MVO18480.1"/>
    <property type="molecule type" value="Genomic_DNA"/>
</dbReference>
<organism evidence="1 2">
    <name type="scientific">Parasedimentitalea huanghaiensis</name>
    <dbReference type="NCBI Taxonomy" id="2682100"/>
    <lineage>
        <taxon>Bacteria</taxon>
        <taxon>Pseudomonadati</taxon>
        <taxon>Pseudomonadota</taxon>
        <taxon>Alphaproteobacteria</taxon>
        <taxon>Rhodobacterales</taxon>
        <taxon>Paracoccaceae</taxon>
        <taxon>Parasedimentitalea</taxon>
    </lineage>
</organism>
<dbReference type="AlphaFoldDB" id="A0A6L6WMC9"/>
<name>A0A6L6WMC9_9RHOB</name>
<evidence type="ECO:0000313" key="1">
    <source>
        <dbReference type="EMBL" id="MVO18480.1"/>
    </source>
</evidence>
<dbReference type="Proteomes" id="UP000478892">
    <property type="component" value="Unassembled WGS sequence"/>
</dbReference>
<evidence type="ECO:0000313" key="2">
    <source>
        <dbReference type="Proteomes" id="UP000478892"/>
    </source>
</evidence>
<gene>
    <name evidence="1" type="ORF">GO984_21910</name>
</gene>